<feature type="domain" description="Major facilitator superfamily (MFS) profile" evidence="5">
    <location>
        <begin position="213"/>
        <end position="397"/>
    </location>
</feature>
<dbReference type="InterPro" id="IPR011701">
    <property type="entry name" value="MFS"/>
</dbReference>
<proteinExistence type="predicted"/>
<feature type="transmembrane region" description="Helical" evidence="4">
    <location>
        <begin position="279"/>
        <end position="299"/>
    </location>
</feature>
<feature type="transmembrane region" description="Helical" evidence="4">
    <location>
        <begin position="77"/>
        <end position="96"/>
    </location>
</feature>
<feature type="transmembrane region" description="Helical" evidence="4">
    <location>
        <begin position="341"/>
        <end position="362"/>
    </location>
</feature>
<feature type="transmembrane region" description="Helical" evidence="4">
    <location>
        <begin position="368"/>
        <end position="388"/>
    </location>
</feature>
<feature type="transmembrane region" description="Helical" evidence="4">
    <location>
        <begin position="138"/>
        <end position="160"/>
    </location>
</feature>
<sequence length="397" mass="41345">MVASMASPERRNVVVLFAAQTLGAASPPVIVSLGGLVGQQMAPTPALTTLAVSTYTVGVALGTIPLVALLNRYGRRPAYMVGTLAGMTSGLVAAFGIWTSQFLMFCLGTLIAGIYASGVQSYRFAAMEGTTPEKRAGALQWVLVGGLCAAVLGPQLTILFRDAIPGVPYAGAFLAQAMMALVALPVLSGLRLPPPVQRGGDTGRPLRVIARTPRFRIALATSISAYSMMNFMMTAGPVAMVYCGFSPTEAALGIQWHVLGMFAPSFVTGKLIQRFGHQPVMIFGLTIMAAGAVAGLGGIALANFWIALCLLGIGWNFAFFGATTMLATCHAPNEGPKVQGLHDFLMFAVVACGSVSSGALLSSAGWDAVNYVVLPVVFAAAMLNLFSLRLAGRPHRA</sequence>
<comment type="caution">
    <text evidence="6">The sequence shown here is derived from an EMBL/GenBank/DDBJ whole genome shotgun (WGS) entry which is preliminary data.</text>
</comment>
<evidence type="ECO:0000256" key="3">
    <source>
        <dbReference type="ARBA" id="ARBA00023136"/>
    </source>
</evidence>
<organism evidence="6 7">
    <name type="scientific">Neorhizobium lilium</name>
    <dbReference type="NCBI Taxonomy" id="2503024"/>
    <lineage>
        <taxon>Bacteria</taxon>
        <taxon>Pseudomonadati</taxon>
        <taxon>Pseudomonadota</taxon>
        <taxon>Alphaproteobacteria</taxon>
        <taxon>Hyphomicrobiales</taxon>
        <taxon>Rhizobiaceae</taxon>
        <taxon>Rhizobium/Agrobacterium group</taxon>
        <taxon>Neorhizobium</taxon>
    </lineage>
</organism>
<keyword evidence="2 4" id="KW-1133">Transmembrane helix</keyword>
<feature type="transmembrane region" description="Helical" evidence="4">
    <location>
        <begin position="305"/>
        <end position="329"/>
    </location>
</feature>
<evidence type="ECO:0000313" key="6">
    <source>
        <dbReference type="EMBL" id="RWX74784.1"/>
    </source>
</evidence>
<dbReference type="Gene3D" id="1.20.1250.20">
    <property type="entry name" value="MFS general substrate transporter like domains"/>
    <property type="match status" value="1"/>
</dbReference>
<dbReference type="InterPro" id="IPR036259">
    <property type="entry name" value="MFS_trans_sf"/>
</dbReference>
<feature type="transmembrane region" description="Helical" evidence="4">
    <location>
        <begin position="48"/>
        <end position="70"/>
    </location>
</feature>
<dbReference type="RefSeq" id="WP_128445445.1">
    <property type="nucleotide sequence ID" value="NZ_SBIP01000006.1"/>
</dbReference>
<evidence type="ECO:0000256" key="2">
    <source>
        <dbReference type="ARBA" id="ARBA00022989"/>
    </source>
</evidence>
<keyword evidence="1 4" id="KW-0812">Transmembrane</keyword>
<evidence type="ECO:0000256" key="4">
    <source>
        <dbReference type="SAM" id="Phobius"/>
    </source>
</evidence>
<evidence type="ECO:0000313" key="7">
    <source>
        <dbReference type="Proteomes" id="UP000287687"/>
    </source>
</evidence>
<dbReference type="OrthoDB" id="8558006at2"/>
<keyword evidence="7" id="KW-1185">Reference proteome</keyword>
<dbReference type="SUPFAM" id="SSF103473">
    <property type="entry name" value="MFS general substrate transporter"/>
    <property type="match status" value="1"/>
</dbReference>
<dbReference type="PANTHER" id="PTHR23534">
    <property type="entry name" value="MFS PERMEASE"/>
    <property type="match status" value="1"/>
</dbReference>
<evidence type="ECO:0000256" key="1">
    <source>
        <dbReference type="ARBA" id="ARBA00022692"/>
    </source>
</evidence>
<evidence type="ECO:0000259" key="5">
    <source>
        <dbReference type="PROSITE" id="PS50850"/>
    </source>
</evidence>
<dbReference type="AlphaFoldDB" id="A0A3S4UIS0"/>
<gene>
    <name evidence="6" type="ORF">EPK99_23050</name>
</gene>
<dbReference type="Pfam" id="PF07690">
    <property type="entry name" value="MFS_1"/>
    <property type="match status" value="1"/>
</dbReference>
<dbReference type="InterPro" id="IPR020846">
    <property type="entry name" value="MFS_dom"/>
</dbReference>
<dbReference type="GO" id="GO:0022857">
    <property type="term" value="F:transmembrane transporter activity"/>
    <property type="evidence" value="ECO:0007669"/>
    <property type="project" value="InterPro"/>
</dbReference>
<dbReference type="PROSITE" id="PS50850">
    <property type="entry name" value="MFS"/>
    <property type="match status" value="1"/>
</dbReference>
<feature type="transmembrane region" description="Helical" evidence="4">
    <location>
        <begin position="102"/>
        <end position="126"/>
    </location>
</feature>
<accession>A0A3S4UIS0</accession>
<reference evidence="6 7" key="1">
    <citation type="submission" date="2019-01" db="EMBL/GenBank/DDBJ databases">
        <title>The draft genome of Rhizobium sp. 24NR.</title>
        <authorList>
            <person name="Liu L."/>
            <person name="Liang L."/>
            <person name="Shi S."/>
            <person name="Xu L."/>
            <person name="Wang X."/>
            <person name="Li L."/>
            <person name="Zhang X."/>
        </authorList>
    </citation>
    <scope>NUCLEOTIDE SEQUENCE [LARGE SCALE GENOMIC DNA]</scope>
    <source>
        <strain evidence="6 7">24NR</strain>
    </source>
</reference>
<feature type="transmembrane region" description="Helical" evidence="4">
    <location>
        <begin position="166"/>
        <end position="187"/>
    </location>
</feature>
<keyword evidence="3 4" id="KW-0472">Membrane</keyword>
<dbReference type="PANTHER" id="PTHR23534:SF1">
    <property type="entry name" value="MAJOR FACILITATOR SUPERFAMILY PROTEIN"/>
    <property type="match status" value="1"/>
</dbReference>
<name>A0A3S4UIS0_9HYPH</name>
<dbReference type="EMBL" id="SBIP01000006">
    <property type="protein sequence ID" value="RWX74784.1"/>
    <property type="molecule type" value="Genomic_DNA"/>
</dbReference>
<protein>
    <submittedName>
        <fullName evidence="6">MFS transporter</fullName>
    </submittedName>
</protein>
<dbReference type="Proteomes" id="UP000287687">
    <property type="component" value="Unassembled WGS sequence"/>
</dbReference>